<feature type="compositionally biased region" description="Basic and acidic residues" evidence="1">
    <location>
        <begin position="94"/>
        <end position="122"/>
    </location>
</feature>
<dbReference type="AlphaFoldDB" id="A0A1I8JHP2"/>
<sequence length="194" mass="21670">MSETMEDEAAAAASADESQQLFHMEESHQSDGSESATSEVSEQSDASQTTGEQQKRQSQGKRCGAAFGWKSAAEADLASSISMDDDYAVEVDPREHDHIFDREGLRLPDREGHGGADDEHGDNSSASLVMRLEQRTRYYVNPRRPEQRLVIDKQRLVSVWQEGVQPPAVIQADMDKQAAEFMVESHDKPDQRFD</sequence>
<reference evidence="3" key="1">
    <citation type="submission" date="2016-11" db="UniProtKB">
        <authorList>
            <consortium name="WormBaseParasite"/>
        </authorList>
    </citation>
    <scope>IDENTIFICATION</scope>
</reference>
<evidence type="ECO:0000313" key="2">
    <source>
        <dbReference type="Proteomes" id="UP000095280"/>
    </source>
</evidence>
<feature type="compositionally biased region" description="Polar residues" evidence="1">
    <location>
        <begin position="32"/>
        <end position="52"/>
    </location>
</feature>
<keyword evidence="2" id="KW-1185">Reference proteome</keyword>
<organism evidence="2 3">
    <name type="scientific">Macrostomum lignano</name>
    <dbReference type="NCBI Taxonomy" id="282301"/>
    <lineage>
        <taxon>Eukaryota</taxon>
        <taxon>Metazoa</taxon>
        <taxon>Spiralia</taxon>
        <taxon>Lophotrochozoa</taxon>
        <taxon>Platyhelminthes</taxon>
        <taxon>Rhabditophora</taxon>
        <taxon>Macrostomorpha</taxon>
        <taxon>Macrostomida</taxon>
        <taxon>Macrostomidae</taxon>
        <taxon>Macrostomum</taxon>
    </lineage>
</organism>
<feature type="region of interest" description="Disordered" evidence="1">
    <location>
        <begin position="1"/>
        <end position="64"/>
    </location>
</feature>
<name>A0A1I8JHP2_9PLAT</name>
<proteinExistence type="predicted"/>
<dbReference type="WBParaSite" id="maker-uti_cns_0047868-snap-gene-0.4-mRNA-1">
    <property type="protein sequence ID" value="maker-uti_cns_0047868-snap-gene-0.4-mRNA-1"/>
    <property type="gene ID" value="maker-uti_cns_0047868-snap-gene-0.4"/>
</dbReference>
<feature type="region of interest" description="Disordered" evidence="1">
    <location>
        <begin position="94"/>
        <end position="127"/>
    </location>
</feature>
<dbReference type="Proteomes" id="UP000095280">
    <property type="component" value="Unplaced"/>
</dbReference>
<evidence type="ECO:0000313" key="3">
    <source>
        <dbReference type="WBParaSite" id="maker-uti_cns_0047868-snap-gene-0.4-mRNA-1"/>
    </source>
</evidence>
<accession>A0A1I8JHP2</accession>
<protein>
    <submittedName>
        <fullName evidence="3">Upf2 domain-containing protein</fullName>
    </submittedName>
</protein>
<evidence type="ECO:0000256" key="1">
    <source>
        <dbReference type="SAM" id="MobiDB-lite"/>
    </source>
</evidence>